<keyword evidence="5" id="KW-0804">Transcription</keyword>
<dbReference type="Pfam" id="PF00072">
    <property type="entry name" value="Response_reg"/>
    <property type="match status" value="1"/>
</dbReference>
<dbReference type="AlphaFoldDB" id="A0A7T0BYG5"/>
<reference evidence="10 11" key="1">
    <citation type="submission" date="2020-02" db="EMBL/GenBank/DDBJ databases">
        <title>Genomic and physiological characterization of two novel Nitrospinaceae genera.</title>
        <authorList>
            <person name="Mueller A.J."/>
            <person name="Jung M.-Y."/>
            <person name="Strachan C.R."/>
            <person name="Herbold C.W."/>
            <person name="Kirkegaard R.H."/>
            <person name="Daims H."/>
        </authorList>
    </citation>
    <scope>NUCLEOTIDE SEQUENCE [LARGE SCALE GENOMIC DNA]</scope>
    <source>
        <strain evidence="10">EB</strain>
    </source>
</reference>
<protein>
    <submittedName>
        <fullName evidence="10">Response regulator transcription factor</fullName>
    </submittedName>
</protein>
<dbReference type="CDD" id="cd00383">
    <property type="entry name" value="trans_reg_C"/>
    <property type="match status" value="1"/>
</dbReference>
<keyword evidence="4 7" id="KW-0238">DNA-binding</keyword>
<keyword evidence="1 6" id="KW-0597">Phosphoprotein</keyword>
<evidence type="ECO:0000256" key="6">
    <source>
        <dbReference type="PROSITE-ProRule" id="PRU00169"/>
    </source>
</evidence>
<accession>A0A7T0BYG5</accession>
<dbReference type="GO" id="GO:0032993">
    <property type="term" value="C:protein-DNA complex"/>
    <property type="evidence" value="ECO:0007669"/>
    <property type="project" value="TreeGrafter"/>
</dbReference>
<evidence type="ECO:0000256" key="3">
    <source>
        <dbReference type="ARBA" id="ARBA00023015"/>
    </source>
</evidence>
<feature type="DNA-binding region" description="OmpR/PhoB-type" evidence="7">
    <location>
        <begin position="140"/>
        <end position="236"/>
    </location>
</feature>
<keyword evidence="3" id="KW-0805">Transcription regulation</keyword>
<dbReference type="SUPFAM" id="SSF52172">
    <property type="entry name" value="CheY-like"/>
    <property type="match status" value="1"/>
</dbReference>
<dbReference type="InterPro" id="IPR001867">
    <property type="entry name" value="OmpR/PhoB-type_DNA-bd"/>
</dbReference>
<evidence type="ECO:0000313" key="10">
    <source>
        <dbReference type="EMBL" id="QPJ63171.1"/>
    </source>
</evidence>
<dbReference type="EMBL" id="CP048685">
    <property type="protein sequence ID" value="QPJ63171.1"/>
    <property type="molecule type" value="Genomic_DNA"/>
</dbReference>
<dbReference type="Gene3D" id="3.40.50.2300">
    <property type="match status" value="1"/>
</dbReference>
<dbReference type="Gene3D" id="1.10.10.10">
    <property type="entry name" value="Winged helix-like DNA-binding domain superfamily/Winged helix DNA-binding domain"/>
    <property type="match status" value="1"/>
</dbReference>
<dbReference type="SUPFAM" id="SSF46894">
    <property type="entry name" value="C-terminal effector domain of the bipartite response regulators"/>
    <property type="match status" value="1"/>
</dbReference>
<evidence type="ECO:0000259" key="9">
    <source>
        <dbReference type="PROSITE" id="PS51755"/>
    </source>
</evidence>
<dbReference type="InterPro" id="IPR011006">
    <property type="entry name" value="CheY-like_superfamily"/>
</dbReference>
<proteinExistence type="predicted"/>
<organism evidence="10 11">
    <name type="scientific">Candidatus Nitronauta litoralis</name>
    <dbReference type="NCBI Taxonomy" id="2705533"/>
    <lineage>
        <taxon>Bacteria</taxon>
        <taxon>Pseudomonadati</taxon>
        <taxon>Nitrospinota/Tectimicrobiota group</taxon>
        <taxon>Nitrospinota</taxon>
        <taxon>Nitrospinia</taxon>
        <taxon>Nitrospinales</taxon>
        <taxon>Nitrospinaceae</taxon>
        <taxon>Candidatus Nitronauta</taxon>
    </lineage>
</organism>
<keyword evidence="2" id="KW-0902">Two-component regulatory system</keyword>
<dbReference type="InterPro" id="IPR039420">
    <property type="entry name" value="WalR-like"/>
</dbReference>
<feature type="domain" description="OmpR/PhoB-type" evidence="9">
    <location>
        <begin position="140"/>
        <end position="236"/>
    </location>
</feature>
<dbReference type="GO" id="GO:0000976">
    <property type="term" value="F:transcription cis-regulatory region binding"/>
    <property type="evidence" value="ECO:0007669"/>
    <property type="project" value="TreeGrafter"/>
</dbReference>
<evidence type="ECO:0000313" key="11">
    <source>
        <dbReference type="Proteomes" id="UP000594688"/>
    </source>
</evidence>
<dbReference type="GO" id="GO:0000156">
    <property type="term" value="F:phosphorelay response regulator activity"/>
    <property type="evidence" value="ECO:0007669"/>
    <property type="project" value="TreeGrafter"/>
</dbReference>
<evidence type="ECO:0000256" key="7">
    <source>
        <dbReference type="PROSITE-ProRule" id="PRU01091"/>
    </source>
</evidence>
<evidence type="ECO:0000256" key="1">
    <source>
        <dbReference type="ARBA" id="ARBA00022553"/>
    </source>
</evidence>
<dbReference type="PROSITE" id="PS51755">
    <property type="entry name" value="OMPR_PHOB"/>
    <property type="match status" value="1"/>
</dbReference>
<sequence>MIGTSNLASRREFSIIAVDDDPEILESLVEDIRGDGLHLSVACNGEEGLQLIKNENPDLVILDVNMPCLNGLEVCEMLRKDKKFSHLPVIFLSGRDMEIDRINGLETGADDYVLKPYNAKELLLRIKGILWRVYGRNPREKTLSLGELQVNFENYQVWVDDRPVSLTLTEFRLLSELLEVPGRVKSRDSLLDKIWDHTEEIFSRTVDTHIQRLRNKLQNAGRYIETVRGIGYRFHLEDQ</sequence>
<evidence type="ECO:0000256" key="2">
    <source>
        <dbReference type="ARBA" id="ARBA00023012"/>
    </source>
</evidence>
<evidence type="ECO:0000256" key="5">
    <source>
        <dbReference type="ARBA" id="ARBA00023163"/>
    </source>
</evidence>
<evidence type="ECO:0000259" key="8">
    <source>
        <dbReference type="PROSITE" id="PS50110"/>
    </source>
</evidence>
<dbReference type="GO" id="GO:0006355">
    <property type="term" value="P:regulation of DNA-templated transcription"/>
    <property type="evidence" value="ECO:0007669"/>
    <property type="project" value="InterPro"/>
</dbReference>
<evidence type="ECO:0000256" key="4">
    <source>
        <dbReference type="ARBA" id="ARBA00023125"/>
    </source>
</evidence>
<dbReference type="Pfam" id="PF00486">
    <property type="entry name" value="Trans_reg_C"/>
    <property type="match status" value="1"/>
</dbReference>
<dbReference type="SMART" id="SM00448">
    <property type="entry name" value="REC"/>
    <property type="match status" value="1"/>
</dbReference>
<dbReference type="PANTHER" id="PTHR48111:SF1">
    <property type="entry name" value="TWO-COMPONENT RESPONSE REGULATOR ORR33"/>
    <property type="match status" value="1"/>
</dbReference>
<dbReference type="PROSITE" id="PS50110">
    <property type="entry name" value="RESPONSE_REGULATORY"/>
    <property type="match status" value="1"/>
</dbReference>
<dbReference type="PANTHER" id="PTHR48111">
    <property type="entry name" value="REGULATOR OF RPOS"/>
    <property type="match status" value="1"/>
</dbReference>
<dbReference type="KEGG" id="nli:G3M70_15330"/>
<dbReference type="Proteomes" id="UP000594688">
    <property type="component" value="Chromosome"/>
</dbReference>
<dbReference type="GO" id="GO:0005829">
    <property type="term" value="C:cytosol"/>
    <property type="evidence" value="ECO:0007669"/>
    <property type="project" value="TreeGrafter"/>
</dbReference>
<feature type="modified residue" description="4-aspartylphosphate" evidence="6">
    <location>
        <position position="63"/>
    </location>
</feature>
<dbReference type="InterPro" id="IPR036388">
    <property type="entry name" value="WH-like_DNA-bd_sf"/>
</dbReference>
<dbReference type="CDD" id="cd17574">
    <property type="entry name" value="REC_OmpR"/>
    <property type="match status" value="1"/>
</dbReference>
<feature type="domain" description="Response regulatory" evidence="8">
    <location>
        <begin position="14"/>
        <end position="130"/>
    </location>
</feature>
<dbReference type="InterPro" id="IPR001789">
    <property type="entry name" value="Sig_transdc_resp-reg_receiver"/>
</dbReference>
<dbReference type="InterPro" id="IPR016032">
    <property type="entry name" value="Sig_transdc_resp-reg_C-effctor"/>
</dbReference>
<gene>
    <name evidence="10" type="ORF">G3M70_15330</name>
</gene>
<name>A0A7T0BYG5_9BACT</name>
<dbReference type="SMART" id="SM00862">
    <property type="entry name" value="Trans_reg_C"/>
    <property type="match status" value="1"/>
</dbReference>